<dbReference type="AlphaFoldDB" id="A0A4R5W741"/>
<evidence type="ECO:0000256" key="1">
    <source>
        <dbReference type="SAM" id="Phobius"/>
    </source>
</evidence>
<feature type="transmembrane region" description="Helical" evidence="1">
    <location>
        <begin position="53"/>
        <end position="75"/>
    </location>
</feature>
<accession>A0A4R5W741</accession>
<comment type="caution">
    <text evidence="2">The sequence shown here is derived from an EMBL/GenBank/DDBJ whole genome shotgun (WGS) entry which is preliminary data.</text>
</comment>
<dbReference type="Proteomes" id="UP000294829">
    <property type="component" value="Unassembled WGS sequence"/>
</dbReference>
<gene>
    <name evidence="2" type="ORF">E2I14_03875</name>
</gene>
<evidence type="ECO:0008006" key="4">
    <source>
        <dbReference type="Google" id="ProtNLM"/>
    </source>
</evidence>
<keyword evidence="1" id="KW-0472">Membrane</keyword>
<keyword evidence="1" id="KW-1133">Transmembrane helix</keyword>
<protein>
    <recommendedName>
        <fullName evidence="4">Transmembrane protein</fullName>
    </recommendedName>
</protein>
<reference evidence="2 3" key="1">
    <citation type="submission" date="2019-03" db="EMBL/GenBank/DDBJ databases">
        <title>Sapientia aquatica gen. nov., sp. nov., isolated from a crater lake.</title>
        <authorList>
            <person name="Felfoldi T."/>
            <person name="Szabo A."/>
            <person name="Toth E."/>
            <person name="Schumann P."/>
            <person name="Keki Z."/>
            <person name="Marialigeti K."/>
            <person name="Mathe I."/>
        </authorList>
    </citation>
    <scope>NUCLEOTIDE SEQUENCE [LARGE SCALE GENOMIC DNA]</scope>
    <source>
        <strain evidence="2 3">SA-152</strain>
    </source>
</reference>
<organism evidence="2 3">
    <name type="scientific">Sapientia aquatica</name>
    <dbReference type="NCBI Taxonomy" id="1549640"/>
    <lineage>
        <taxon>Bacteria</taxon>
        <taxon>Pseudomonadati</taxon>
        <taxon>Pseudomonadota</taxon>
        <taxon>Betaproteobacteria</taxon>
        <taxon>Burkholderiales</taxon>
        <taxon>Oxalobacteraceae</taxon>
        <taxon>Sapientia</taxon>
    </lineage>
</organism>
<feature type="transmembrane region" description="Helical" evidence="1">
    <location>
        <begin position="12"/>
        <end position="33"/>
    </location>
</feature>
<proteinExistence type="predicted"/>
<sequence>MPQSITTFRLVISILWPAFLMACVSSGVVFSIIDPSDLLGFDERFDLGVDATYTVGFLLFWFLGCVASTITAILLTKPR</sequence>
<dbReference type="OrthoDB" id="6197657at2"/>
<evidence type="ECO:0000313" key="2">
    <source>
        <dbReference type="EMBL" id="TDK68683.1"/>
    </source>
</evidence>
<keyword evidence="1" id="KW-0812">Transmembrane</keyword>
<dbReference type="EMBL" id="SMYL01000001">
    <property type="protein sequence ID" value="TDK68683.1"/>
    <property type="molecule type" value="Genomic_DNA"/>
</dbReference>
<evidence type="ECO:0000313" key="3">
    <source>
        <dbReference type="Proteomes" id="UP000294829"/>
    </source>
</evidence>
<keyword evidence="3" id="KW-1185">Reference proteome</keyword>
<name>A0A4R5W741_9BURK</name>
<dbReference type="RefSeq" id="WP_133325563.1">
    <property type="nucleotide sequence ID" value="NZ_SMYL01000001.1"/>
</dbReference>